<dbReference type="InterPro" id="IPR000644">
    <property type="entry name" value="CBS_dom"/>
</dbReference>
<keyword evidence="5 14" id="KW-0812">Transmembrane</keyword>
<feature type="binding site" evidence="16">
    <location>
        <position position="177"/>
    </location>
    <ligand>
        <name>Zn(2+)</name>
        <dbReference type="ChEBI" id="CHEBI:29105"/>
        <note>catalytic</note>
    </ligand>
</feature>
<keyword evidence="10 14" id="KW-1133">Transmembrane helix</keyword>
<feature type="transmembrane region" description="Helical" evidence="14">
    <location>
        <begin position="226"/>
        <end position="246"/>
    </location>
</feature>
<dbReference type="GO" id="GO:0046872">
    <property type="term" value="F:metal ion binding"/>
    <property type="evidence" value="ECO:0007669"/>
    <property type="project" value="UniProtKB-UniRule"/>
</dbReference>
<keyword evidence="3 14" id="KW-1003">Cell membrane</keyword>
<dbReference type="InterPro" id="IPR016483">
    <property type="entry name" value="UCP006404_Pept_M50_CBS"/>
</dbReference>
<feature type="active site" evidence="15">
    <location>
        <position position="68"/>
    </location>
</feature>
<keyword evidence="12 17" id="KW-0129">CBS domain</keyword>
<name>A0A660LBH9_9ACTN</name>
<dbReference type="PIRSF" id="PIRSF006404">
    <property type="entry name" value="UCP006404_Pept_M50_CBS"/>
    <property type="match status" value="1"/>
</dbReference>
<dbReference type="Proteomes" id="UP000278962">
    <property type="component" value="Unassembled WGS sequence"/>
</dbReference>
<evidence type="ECO:0000256" key="17">
    <source>
        <dbReference type="PROSITE-ProRule" id="PRU00703"/>
    </source>
</evidence>
<evidence type="ECO:0000256" key="13">
    <source>
        <dbReference type="ARBA" id="ARBA00023136"/>
    </source>
</evidence>
<accession>A0A660LBH9</accession>
<feature type="transmembrane region" description="Helical" evidence="14">
    <location>
        <begin position="199"/>
        <end position="220"/>
    </location>
</feature>
<evidence type="ECO:0000256" key="9">
    <source>
        <dbReference type="ARBA" id="ARBA00022833"/>
    </source>
</evidence>
<comment type="caution">
    <text evidence="19">The sequence shown here is derived from an EMBL/GenBank/DDBJ whole genome shotgun (WGS) entry which is preliminary data.</text>
</comment>
<evidence type="ECO:0000256" key="12">
    <source>
        <dbReference type="ARBA" id="ARBA00023122"/>
    </source>
</evidence>
<evidence type="ECO:0000256" key="11">
    <source>
        <dbReference type="ARBA" id="ARBA00023049"/>
    </source>
</evidence>
<dbReference type="RefSeq" id="WP_121249520.1">
    <property type="nucleotide sequence ID" value="NZ_RBIL01000001.1"/>
</dbReference>
<feature type="transmembrane region" description="Helical" evidence="14">
    <location>
        <begin position="79"/>
        <end position="97"/>
    </location>
</feature>
<organism evidence="19 20">
    <name type="scientific">Solirubrobacter pauli</name>
    <dbReference type="NCBI Taxonomy" id="166793"/>
    <lineage>
        <taxon>Bacteria</taxon>
        <taxon>Bacillati</taxon>
        <taxon>Actinomycetota</taxon>
        <taxon>Thermoleophilia</taxon>
        <taxon>Solirubrobacterales</taxon>
        <taxon>Solirubrobacteraceae</taxon>
        <taxon>Solirubrobacter</taxon>
    </lineage>
</organism>
<keyword evidence="20" id="KW-1185">Reference proteome</keyword>
<keyword evidence="6 14" id="KW-0479">Metal-binding</keyword>
<dbReference type="PANTHER" id="PTHR39188:SF3">
    <property type="entry name" value="STAGE IV SPORULATION PROTEIN FB"/>
    <property type="match status" value="1"/>
</dbReference>
<dbReference type="AlphaFoldDB" id="A0A660LBH9"/>
<dbReference type="SUPFAM" id="SSF54631">
    <property type="entry name" value="CBS-domain pair"/>
    <property type="match status" value="1"/>
</dbReference>
<evidence type="ECO:0000256" key="14">
    <source>
        <dbReference type="PIRNR" id="PIRNR006404"/>
    </source>
</evidence>
<protein>
    <recommendedName>
        <fullName evidence="14">Zinc metalloprotease</fullName>
    </recommendedName>
</protein>
<evidence type="ECO:0000256" key="16">
    <source>
        <dbReference type="PIRSR" id="PIRSR006404-2"/>
    </source>
</evidence>
<evidence type="ECO:0000256" key="15">
    <source>
        <dbReference type="PIRSR" id="PIRSR006404-1"/>
    </source>
</evidence>
<dbReference type="Pfam" id="PF02163">
    <property type="entry name" value="Peptidase_M50"/>
    <property type="match status" value="1"/>
</dbReference>
<evidence type="ECO:0000256" key="3">
    <source>
        <dbReference type="ARBA" id="ARBA00022475"/>
    </source>
</evidence>
<evidence type="ECO:0000256" key="8">
    <source>
        <dbReference type="ARBA" id="ARBA00022801"/>
    </source>
</evidence>
<feature type="domain" description="CBS" evidence="18">
    <location>
        <begin position="264"/>
        <end position="323"/>
    </location>
</feature>
<comment type="subcellular location">
    <subcellularLocation>
        <location evidence="1 14">Cell membrane</location>
        <topology evidence="1 14">Multi-pass membrane protein</topology>
    </subcellularLocation>
</comment>
<evidence type="ECO:0000256" key="1">
    <source>
        <dbReference type="ARBA" id="ARBA00004651"/>
    </source>
</evidence>
<evidence type="ECO:0000259" key="18">
    <source>
        <dbReference type="PROSITE" id="PS51371"/>
    </source>
</evidence>
<feature type="transmembrane region" description="Helical" evidence="14">
    <location>
        <begin position="20"/>
        <end position="37"/>
    </location>
</feature>
<dbReference type="InterPro" id="IPR008915">
    <property type="entry name" value="Peptidase_M50"/>
</dbReference>
<dbReference type="PROSITE" id="PS51371">
    <property type="entry name" value="CBS"/>
    <property type="match status" value="1"/>
</dbReference>
<dbReference type="InterPro" id="IPR046342">
    <property type="entry name" value="CBS_dom_sf"/>
</dbReference>
<dbReference type="Gene3D" id="3.10.580.10">
    <property type="entry name" value="CBS-domain"/>
    <property type="match status" value="1"/>
</dbReference>
<dbReference type="GO" id="GO:0008237">
    <property type="term" value="F:metallopeptidase activity"/>
    <property type="evidence" value="ECO:0007669"/>
    <property type="project" value="UniProtKB-UniRule"/>
</dbReference>
<evidence type="ECO:0000313" key="19">
    <source>
        <dbReference type="EMBL" id="RKQ91756.1"/>
    </source>
</evidence>
<reference evidence="19 20" key="1">
    <citation type="submission" date="2018-10" db="EMBL/GenBank/DDBJ databases">
        <title>Genomic Encyclopedia of Archaeal and Bacterial Type Strains, Phase II (KMG-II): from individual species to whole genera.</title>
        <authorList>
            <person name="Goeker M."/>
        </authorList>
    </citation>
    <scope>NUCLEOTIDE SEQUENCE [LARGE SCALE GENOMIC DNA]</scope>
    <source>
        <strain evidence="19 20">DSM 14954</strain>
    </source>
</reference>
<dbReference type="GO" id="GO:0005886">
    <property type="term" value="C:plasma membrane"/>
    <property type="evidence" value="ECO:0007669"/>
    <property type="project" value="UniProtKB-SubCell"/>
</dbReference>
<keyword evidence="11 14" id="KW-0482">Metalloprotease</keyword>
<comment type="similarity">
    <text evidence="2 14">Belongs to the peptidase M50B family.</text>
</comment>
<evidence type="ECO:0000256" key="5">
    <source>
        <dbReference type="ARBA" id="ARBA00022692"/>
    </source>
</evidence>
<evidence type="ECO:0000256" key="6">
    <source>
        <dbReference type="ARBA" id="ARBA00022723"/>
    </source>
</evidence>
<feature type="transmembrane region" description="Helical" evidence="14">
    <location>
        <begin position="109"/>
        <end position="130"/>
    </location>
</feature>
<feature type="transmembrane region" description="Helical" evidence="14">
    <location>
        <begin position="150"/>
        <end position="171"/>
    </location>
</feature>
<keyword evidence="13 14" id="KW-0472">Membrane</keyword>
<evidence type="ECO:0000256" key="7">
    <source>
        <dbReference type="ARBA" id="ARBA00022737"/>
    </source>
</evidence>
<dbReference type="PANTHER" id="PTHR39188">
    <property type="entry name" value="MEMBRANE-ASSOCIATED ZINC METALLOPROTEASE M50B"/>
    <property type="match status" value="1"/>
</dbReference>
<proteinExistence type="inferred from homology"/>
<evidence type="ECO:0000256" key="10">
    <source>
        <dbReference type="ARBA" id="ARBA00022989"/>
    </source>
</evidence>
<keyword evidence="7" id="KW-0677">Repeat</keyword>
<comment type="cofactor">
    <cofactor evidence="14 16">
        <name>Zn(2+)</name>
        <dbReference type="ChEBI" id="CHEBI:29105"/>
    </cofactor>
    <text evidence="14 16">Binds 1 zinc ion per subunit.</text>
</comment>
<keyword evidence="9 14" id="KW-0862">Zinc</keyword>
<evidence type="ECO:0000256" key="2">
    <source>
        <dbReference type="ARBA" id="ARBA00007931"/>
    </source>
</evidence>
<evidence type="ECO:0000313" key="20">
    <source>
        <dbReference type="Proteomes" id="UP000278962"/>
    </source>
</evidence>
<dbReference type="EMBL" id="RBIL01000001">
    <property type="protein sequence ID" value="RKQ91756.1"/>
    <property type="molecule type" value="Genomic_DNA"/>
</dbReference>
<keyword evidence="4 14" id="KW-0645">Protease</keyword>
<feature type="binding site" evidence="16">
    <location>
        <position position="71"/>
    </location>
    <ligand>
        <name>Zn(2+)</name>
        <dbReference type="ChEBI" id="CHEBI:29105"/>
        <note>catalytic</note>
    </ligand>
</feature>
<dbReference type="Pfam" id="PF00571">
    <property type="entry name" value="CBS"/>
    <property type="match status" value="1"/>
</dbReference>
<dbReference type="OrthoDB" id="9781963at2"/>
<keyword evidence="8 14" id="KW-0378">Hydrolase</keyword>
<sequence>MFGGGASLQLFRLFGFRVGVHPSWFLILFFWIFWLNNSFDDAITTSGQGFIAAVIAAVIFFGSIVLHELGHAFAARREGIGVGGIDLFFFGGFMSADRDSETPGEEFRVAAAGPAVTLILAIVFTAAAFGMSGVEGAVDAAFFTERSGTLIEVVVAFSALANTALFVLNMIPAFPLDGGRITRAIAWQLTGNRHGATKFSAYLGQGFAALMMAYGVYILITSSDAFGGLWYIVLGWMLGGAARAAISQSNFVTRLEGITAGDIMDAEPVTIPAEITAERAYDEFFLRYQGWPWFAVVEADGRFVGLAHRAAVEHATLHEDGSVPVRSLVADSEQVRTDTPLESLITSEPLRRLGALMAVDAEGRLRGVVTLDQVSRALQARLAPS</sequence>
<dbReference type="CDD" id="cd06164">
    <property type="entry name" value="S2P-M50_SpoIVFB_CBS"/>
    <property type="match status" value="1"/>
</dbReference>
<gene>
    <name evidence="19" type="ORF">C8N24_1584</name>
</gene>
<evidence type="ECO:0000256" key="4">
    <source>
        <dbReference type="ARBA" id="ARBA00022670"/>
    </source>
</evidence>
<feature type="binding site" evidence="16">
    <location>
        <position position="67"/>
    </location>
    <ligand>
        <name>Zn(2+)</name>
        <dbReference type="ChEBI" id="CHEBI:29105"/>
        <note>catalytic</note>
    </ligand>
</feature>
<dbReference type="GO" id="GO:0006508">
    <property type="term" value="P:proteolysis"/>
    <property type="evidence" value="ECO:0007669"/>
    <property type="project" value="UniProtKB-KW"/>
</dbReference>
<feature type="transmembrane region" description="Helical" evidence="14">
    <location>
        <begin position="49"/>
        <end position="67"/>
    </location>
</feature>